<gene>
    <name evidence="14" type="ORF">H3N35_10515</name>
</gene>
<comment type="function">
    <text evidence="1">Involved in the biosynthesis of the siderophore enterobactin (enterochelin), which is a macrocyclic trimeric lactone of N-(2,3-dihydroxybenzoyl)-serine. The serine trilactone serves as a scaffolding for the three catechol functionalities that provide hexadentate coordination for the tightly ligated iron(2+) atoms. Plays an essential role in the assembly of the enterobactin by catalyzing the transfer of the 4'-phosphopantetheine (Ppant) moiety from coenzyme A to the apo-domains of both EntB (ArCP domain) and EntF (PCP domain) to yield their holo-forms which make them competent for the activation of 2,3-dihydroxybenzoate (DHB) and L-serine, respectively.</text>
</comment>
<dbReference type="Pfam" id="PF01648">
    <property type="entry name" value="ACPS"/>
    <property type="match status" value="1"/>
</dbReference>
<dbReference type="InterPro" id="IPR003542">
    <property type="entry name" value="Enbac_synth_compD-like"/>
</dbReference>
<evidence type="ECO:0000256" key="6">
    <source>
        <dbReference type="ARBA" id="ARBA00022679"/>
    </source>
</evidence>
<name>A0ABY7VLJ8_9GAMM</name>
<keyword evidence="15" id="KW-1185">Reference proteome</keyword>
<dbReference type="PANTHER" id="PTHR38096:SF1">
    <property type="entry name" value="ENTEROBACTIN SYNTHASE COMPONENT D"/>
    <property type="match status" value="1"/>
</dbReference>
<evidence type="ECO:0000256" key="10">
    <source>
        <dbReference type="ARBA" id="ARBA00049176"/>
    </source>
</evidence>
<dbReference type="PRINTS" id="PR01399">
    <property type="entry name" value="ENTSNTHTASED"/>
</dbReference>
<evidence type="ECO:0000313" key="14">
    <source>
        <dbReference type="EMBL" id="WDE13823.1"/>
    </source>
</evidence>
<comment type="pathway">
    <text evidence="2">Siderophore biosynthesis; enterobactin biosynthesis.</text>
</comment>
<evidence type="ECO:0000256" key="4">
    <source>
        <dbReference type="ARBA" id="ARBA00011503"/>
    </source>
</evidence>
<dbReference type="InterPro" id="IPR041354">
    <property type="entry name" value="4PPT_N"/>
</dbReference>
<comment type="catalytic activity">
    <reaction evidence="10">
        <text>apo-[aryl-carrier protein] + CoA = holo-[aryl-carrier protein] + adenosine 3',5'-bisphosphate + H(+)</text>
        <dbReference type="Rhea" id="RHEA:48404"/>
        <dbReference type="Rhea" id="RHEA-COMP:15903"/>
        <dbReference type="Rhea" id="RHEA-COMP:17557"/>
        <dbReference type="ChEBI" id="CHEBI:15378"/>
        <dbReference type="ChEBI" id="CHEBI:29999"/>
        <dbReference type="ChEBI" id="CHEBI:57287"/>
        <dbReference type="ChEBI" id="CHEBI:58343"/>
        <dbReference type="ChEBI" id="CHEBI:64479"/>
    </reaction>
</comment>
<evidence type="ECO:0000259" key="12">
    <source>
        <dbReference type="Pfam" id="PF01648"/>
    </source>
</evidence>
<proteinExistence type="inferred from homology"/>
<organism evidence="14 15">
    <name type="scientific">Thalassomonas haliotis</name>
    <dbReference type="NCBI Taxonomy" id="485448"/>
    <lineage>
        <taxon>Bacteria</taxon>
        <taxon>Pseudomonadati</taxon>
        <taxon>Pseudomonadota</taxon>
        <taxon>Gammaproteobacteria</taxon>
        <taxon>Alteromonadales</taxon>
        <taxon>Colwelliaceae</taxon>
        <taxon>Thalassomonas</taxon>
    </lineage>
</organism>
<evidence type="ECO:0000259" key="13">
    <source>
        <dbReference type="Pfam" id="PF17837"/>
    </source>
</evidence>
<dbReference type="EMBL" id="CP059693">
    <property type="protein sequence ID" value="WDE13823.1"/>
    <property type="molecule type" value="Genomic_DNA"/>
</dbReference>
<dbReference type="SUPFAM" id="SSF56214">
    <property type="entry name" value="4'-phosphopantetheinyl transferase"/>
    <property type="match status" value="1"/>
</dbReference>
<dbReference type="InterPro" id="IPR037143">
    <property type="entry name" value="4-PPantetheinyl_Trfase_dom_sf"/>
</dbReference>
<evidence type="ECO:0000256" key="5">
    <source>
        <dbReference type="ARBA" id="ARBA00019087"/>
    </source>
</evidence>
<accession>A0ABY7VLJ8</accession>
<dbReference type="RefSeq" id="WP_274054265.1">
    <property type="nucleotide sequence ID" value="NZ_CP059693.1"/>
</dbReference>
<dbReference type="InterPro" id="IPR008278">
    <property type="entry name" value="4-PPantetheinyl_Trfase_dom"/>
</dbReference>
<evidence type="ECO:0000313" key="15">
    <source>
        <dbReference type="Proteomes" id="UP001215231"/>
    </source>
</evidence>
<dbReference type="Pfam" id="PF17837">
    <property type="entry name" value="4PPT_N"/>
    <property type="match status" value="1"/>
</dbReference>
<evidence type="ECO:0000256" key="3">
    <source>
        <dbReference type="ARBA" id="ARBA00008342"/>
    </source>
</evidence>
<dbReference type="Proteomes" id="UP001215231">
    <property type="component" value="Chromosome"/>
</dbReference>
<keyword evidence="6 14" id="KW-0808">Transferase</keyword>
<comment type="catalytic activity">
    <reaction evidence="11">
        <text>apo-[peptidyl-carrier protein] + CoA = holo-[peptidyl-carrier protein] + adenosine 3',5'-bisphosphate + H(+)</text>
        <dbReference type="Rhea" id="RHEA:46228"/>
        <dbReference type="Rhea" id="RHEA-COMP:11479"/>
        <dbReference type="Rhea" id="RHEA-COMP:11480"/>
        <dbReference type="ChEBI" id="CHEBI:15378"/>
        <dbReference type="ChEBI" id="CHEBI:29999"/>
        <dbReference type="ChEBI" id="CHEBI:57287"/>
        <dbReference type="ChEBI" id="CHEBI:58343"/>
        <dbReference type="ChEBI" id="CHEBI:64479"/>
    </reaction>
</comment>
<evidence type="ECO:0000256" key="11">
    <source>
        <dbReference type="ARBA" id="ARBA00049191"/>
    </source>
</evidence>
<protein>
    <recommendedName>
        <fullName evidence="5">Enterobactin synthase component D</fullName>
    </recommendedName>
    <alternativeName>
        <fullName evidence="8">4'-phosphopantetheinyl transferase EntD</fullName>
    </alternativeName>
    <alternativeName>
        <fullName evidence="9">Enterochelin synthase D</fullName>
    </alternativeName>
</protein>
<feature type="domain" description="4'-phosphopantetheinyl transferase" evidence="12">
    <location>
        <begin position="124"/>
        <end position="209"/>
    </location>
</feature>
<sequence length="240" mass="26278">MLAAKSAAVSAFITPSSFPALHCDDIILVGVDYRLTDYQQRLFSELAIPFPASLSQAVNKRQGEYLAGRYAAILALAELGINTRNIPTGEHRSPVWPEGVLASITHTSTAAFCVAASKQRVNYLGIDHENWLKADNVAEIKNSIINEKEEVLLKQSQMSFEQAFTLVFSAKESLFKALYPSVGYYFDFSAAEIIDLNTGNNSFCLRLTETLTPALTVGANFNGQFIFDASAVQTLIYGTC</sequence>
<evidence type="ECO:0000256" key="1">
    <source>
        <dbReference type="ARBA" id="ARBA00003937"/>
    </source>
</evidence>
<evidence type="ECO:0000256" key="9">
    <source>
        <dbReference type="ARBA" id="ARBA00031996"/>
    </source>
</evidence>
<keyword evidence="7" id="KW-0259">Enterobactin biosynthesis</keyword>
<reference evidence="14 15" key="1">
    <citation type="journal article" date="2022" name="Mar. Drugs">
        <title>Bioassay-Guided Fractionation Leads to the Detection of Cholic Acid Generated by the Rare Thalassomonas sp.</title>
        <authorList>
            <person name="Pheiffer F."/>
            <person name="Schneider Y.K."/>
            <person name="Hansen E.H."/>
            <person name="Andersen J.H."/>
            <person name="Isaksson J."/>
            <person name="Busche T."/>
            <person name="R C."/>
            <person name="Kalinowski J."/>
            <person name="Zyl L.V."/>
            <person name="Trindade M."/>
        </authorList>
    </citation>
    <scope>NUCLEOTIDE SEQUENCE [LARGE SCALE GENOMIC DNA]</scope>
    <source>
        <strain evidence="14 15">A5K-61T</strain>
    </source>
</reference>
<dbReference type="GO" id="GO:0016740">
    <property type="term" value="F:transferase activity"/>
    <property type="evidence" value="ECO:0007669"/>
    <property type="project" value="UniProtKB-KW"/>
</dbReference>
<feature type="domain" description="4'-phosphopantetheinyl transferase N-terminal" evidence="13">
    <location>
        <begin position="53"/>
        <end position="116"/>
    </location>
</feature>
<comment type="similarity">
    <text evidence="3">Belongs to the P-Pant transferase superfamily. EntD family.</text>
</comment>
<evidence type="ECO:0000256" key="8">
    <source>
        <dbReference type="ARBA" id="ARBA00029894"/>
    </source>
</evidence>
<evidence type="ECO:0000256" key="2">
    <source>
        <dbReference type="ARBA" id="ARBA00004993"/>
    </source>
</evidence>
<comment type="subunit">
    <text evidence="4">EntB, EntD, EntE, and EntF form a multienzyme complex called enterobactin synthase.</text>
</comment>
<evidence type="ECO:0000256" key="7">
    <source>
        <dbReference type="ARBA" id="ARBA00023191"/>
    </source>
</evidence>
<dbReference type="PANTHER" id="PTHR38096">
    <property type="entry name" value="ENTEROBACTIN SYNTHASE COMPONENT D"/>
    <property type="match status" value="1"/>
</dbReference>